<dbReference type="InterPro" id="IPR007574">
    <property type="entry name" value="NblA"/>
</dbReference>
<dbReference type="SMR" id="A0A3S1IHJ9"/>
<dbReference type="EMBL" id="RSCL01000032">
    <property type="protein sequence ID" value="RUS97472.1"/>
    <property type="molecule type" value="Genomic_DNA"/>
</dbReference>
<dbReference type="Gene3D" id="1.10.287.670">
    <property type="entry name" value="Phycobilisome degradation protein NblA"/>
    <property type="match status" value="1"/>
</dbReference>
<evidence type="ECO:0000313" key="1">
    <source>
        <dbReference type="EMBL" id="RUS97472.1"/>
    </source>
</evidence>
<protein>
    <submittedName>
        <fullName evidence="1">Photosystem I reaction center subunit XII</fullName>
    </submittedName>
</protein>
<accession>A0A3S1IHJ9</accession>
<gene>
    <name evidence="1" type="primary">nblA</name>
    <name evidence="1" type="ORF">DSM106972_084200</name>
</gene>
<dbReference type="RefSeq" id="WP_127086445.1">
    <property type="nucleotide sequence ID" value="NZ_RSCL01000032.1"/>
</dbReference>
<dbReference type="InterPro" id="IPR036904">
    <property type="entry name" value="NblA_sf"/>
</dbReference>
<keyword evidence="2" id="KW-1185">Reference proteome</keyword>
<dbReference type="OrthoDB" id="574377at2"/>
<dbReference type="Proteomes" id="UP000271624">
    <property type="component" value="Unassembled WGS sequence"/>
</dbReference>
<dbReference type="Pfam" id="PF04485">
    <property type="entry name" value="NblA"/>
    <property type="match status" value="1"/>
</dbReference>
<reference evidence="1" key="2">
    <citation type="journal article" date="2019" name="Genome Biol. Evol.">
        <title>Day and night: Metabolic profiles and evolutionary relationships of six axenic non-marine cyanobacteria.</title>
        <authorList>
            <person name="Will S.E."/>
            <person name="Henke P."/>
            <person name="Boedeker C."/>
            <person name="Huang S."/>
            <person name="Brinkmann H."/>
            <person name="Rohde M."/>
            <person name="Jarek M."/>
            <person name="Friedl T."/>
            <person name="Seufert S."/>
            <person name="Schumacher M."/>
            <person name="Overmann J."/>
            <person name="Neumann-Schaal M."/>
            <person name="Petersen J."/>
        </authorList>
    </citation>
    <scope>NUCLEOTIDE SEQUENCE [LARGE SCALE GENOMIC DNA]</scope>
    <source>
        <strain evidence="1">PCC 7102</strain>
    </source>
</reference>
<organism evidence="1 2">
    <name type="scientific">Dulcicalothrix desertica PCC 7102</name>
    <dbReference type="NCBI Taxonomy" id="232991"/>
    <lineage>
        <taxon>Bacteria</taxon>
        <taxon>Bacillati</taxon>
        <taxon>Cyanobacteriota</taxon>
        <taxon>Cyanophyceae</taxon>
        <taxon>Nostocales</taxon>
        <taxon>Calotrichaceae</taxon>
        <taxon>Dulcicalothrix</taxon>
    </lineage>
</organism>
<proteinExistence type="predicted"/>
<sequence length="58" mass="6896">MDTTMFELSLEQQFQMRLMQESAQELSREQMLDVLMQTSRMLMVKDNIIRNLVKNGTL</sequence>
<comment type="caution">
    <text evidence="1">The sequence shown here is derived from an EMBL/GenBank/DDBJ whole genome shotgun (WGS) entry which is preliminary data.</text>
</comment>
<dbReference type="AlphaFoldDB" id="A0A3S1IHJ9"/>
<name>A0A3S1IHJ9_9CYAN</name>
<evidence type="ECO:0000313" key="2">
    <source>
        <dbReference type="Proteomes" id="UP000271624"/>
    </source>
</evidence>
<reference evidence="1" key="1">
    <citation type="submission" date="2018-12" db="EMBL/GenBank/DDBJ databases">
        <authorList>
            <person name="Will S."/>
            <person name="Neumann-Schaal M."/>
            <person name="Henke P."/>
        </authorList>
    </citation>
    <scope>NUCLEOTIDE SEQUENCE</scope>
    <source>
        <strain evidence="1">PCC 7102</strain>
    </source>
</reference>
<dbReference type="SUPFAM" id="SSF109859">
    <property type="entry name" value="NblA-like"/>
    <property type="match status" value="1"/>
</dbReference>